<keyword evidence="5" id="KW-0732">Signal</keyword>
<dbReference type="SUPFAM" id="SSF56176">
    <property type="entry name" value="FAD-binding/transporter-associated domain-like"/>
    <property type="match status" value="1"/>
</dbReference>
<dbReference type="InterPro" id="IPR050416">
    <property type="entry name" value="FAD-linked_Oxidoreductase"/>
</dbReference>
<gene>
    <name evidence="7" type="ORF">B0T17DRAFT_535721</name>
</gene>
<evidence type="ECO:0000256" key="5">
    <source>
        <dbReference type="SAM" id="SignalP"/>
    </source>
</evidence>
<dbReference type="InterPro" id="IPR012951">
    <property type="entry name" value="BBE"/>
</dbReference>
<keyword evidence="8" id="KW-1185">Reference proteome</keyword>
<protein>
    <submittedName>
        <fullName evidence="7">FAD binding domain-containing protein</fullName>
    </submittedName>
</protein>
<dbReference type="Pfam" id="PF01565">
    <property type="entry name" value="FAD_binding_4"/>
    <property type="match status" value="1"/>
</dbReference>
<sequence length="513" mass="54876">MHVFARHVACGLALLQSLAAGLAVPSPEFFDKELVTRRVVTPATVQAELGSKLSSGSLIYGPESPLWADSTERWAGASLPDIQVVVLPAAEDDVSVIVKYCNRNSINFFARGHGHGMTKTIATFKGIEIDLKLLTAVSILPDKKSAWIGGGQSVAGVIGALWNAGYVTPTGSNACVGFVGPALGGGHGRYEGLYGLASDNFINLKVVLADGTKLLVNGSADCHGDLFWGLKGAGHNFAIVTSAQSKIYPKQVDTWHFHNYVWTQDKLETVFAALNTFHGNGTTPVKMGVNFGQFVIEPAISAAEAILQWAFAYAGPAAEAEALLAPFNAIGAIVEQVGDVPYTQIPEAQGMGVGSPGCASALYAGTSANIQAYNITTERTIYKLFNQKIAQYPALATVSRVFHEGYATKGMADIDPSSSAFPLRDELHLVFFTTAVPPGSGLTAAADAWSTQVKDLWNGGQPTRRPTTYVNYATGGESLQSMYGYEPWRLARLRALKSKYDPNNRFRFYNPIV</sequence>
<evidence type="ECO:0000256" key="3">
    <source>
        <dbReference type="ARBA" id="ARBA00022827"/>
    </source>
</evidence>
<dbReference type="InterPro" id="IPR016169">
    <property type="entry name" value="FAD-bd_PCMH_sub2"/>
</dbReference>
<evidence type="ECO:0000259" key="6">
    <source>
        <dbReference type="PROSITE" id="PS51387"/>
    </source>
</evidence>
<dbReference type="InterPro" id="IPR016166">
    <property type="entry name" value="FAD-bd_PCMH"/>
</dbReference>
<dbReference type="Pfam" id="PF08031">
    <property type="entry name" value="BBE"/>
    <property type="match status" value="1"/>
</dbReference>
<dbReference type="InterPro" id="IPR036318">
    <property type="entry name" value="FAD-bd_PCMH-like_sf"/>
</dbReference>
<feature type="signal peptide" evidence="5">
    <location>
        <begin position="1"/>
        <end position="23"/>
    </location>
</feature>
<dbReference type="PANTHER" id="PTHR42973">
    <property type="entry name" value="BINDING OXIDOREDUCTASE, PUTATIVE (AFU_ORTHOLOGUE AFUA_1G17690)-RELATED"/>
    <property type="match status" value="1"/>
</dbReference>
<proteinExistence type="inferred from homology"/>
<dbReference type="Proteomes" id="UP001174934">
    <property type="component" value="Unassembled WGS sequence"/>
</dbReference>
<dbReference type="InterPro" id="IPR006094">
    <property type="entry name" value="Oxid_FAD_bind_N"/>
</dbReference>
<evidence type="ECO:0000256" key="1">
    <source>
        <dbReference type="ARBA" id="ARBA00005466"/>
    </source>
</evidence>
<keyword evidence="2" id="KW-0285">Flavoprotein</keyword>
<evidence type="ECO:0000256" key="4">
    <source>
        <dbReference type="ARBA" id="ARBA00023002"/>
    </source>
</evidence>
<comment type="caution">
    <text evidence="7">The sequence shown here is derived from an EMBL/GenBank/DDBJ whole genome shotgun (WGS) entry which is preliminary data.</text>
</comment>
<name>A0AA40C244_9PEZI</name>
<feature type="domain" description="FAD-binding PCMH-type" evidence="6">
    <location>
        <begin position="77"/>
        <end position="250"/>
    </location>
</feature>
<dbReference type="PROSITE" id="PS51387">
    <property type="entry name" value="FAD_PCMH"/>
    <property type="match status" value="1"/>
</dbReference>
<dbReference type="Gene3D" id="3.40.462.20">
    <property type="match status" value="1"/>
</dbReference>
<evidence type="ECO:0000256" key="2">
    <source>
        <dbReference type="ARBA" id="ARBA00022630"/>
    </source>
</evidence>
<feature type="chain" id="PRO_5041339120" evidence="5">
    <location>
        <begin position="24"/>
        <end position="513"/>
    </location>
</feature>
<keyword evidence="4" id="KW-0560">Oxidoreductase</keyword>
<dbReference type="Gene3D" id="3.30.465.10">
    <property type="match status" value="1"/>
</dbReference>
<comment type="similarity">
    <text evidence="1">Belongs to the oxygen-dependent FAD-linked oxidoreductase family.</text>
</comment>
<accession>A0AA40C244</accession>
<organism evidence="7 8">
    <name type="scientific">Bombardia bombarda</name>
    <dbReference type="NCBI Taxonomy" id="252184"/>
    <lineage>
        <taxon>Eukaryota</taxon>
        <taxon>Fungi</taxon>
        <taxon>Dikarya</taxon>
        <taxon>Ascomycota</taxon>
        <taxon>Pezizomycotina</taxon>
        <taxon>Sordariomycetes</taxon>
        <taxon>Sordariomycetidae</taxon>
        <taxon>Sordariales</taxon>
        <taxon>Lasiosphaeriaceae</taxon>
        <taxon>Bombardia</taxon>
    </lineage>
</organism>
<reference evidence="7" key="1">
    <citation type="submission" date="2023-06" db="EMBL/GenBank/DDBJ databases">
        <title>Genome-scale phylogeny and comparative genomics of the fungal order Sordariales.</title>
        <authorList>
            <consortium name="Lawrence Berkeley National Laboratory"/>
            <person name="Hensen N."/>
            <person name="Bonometti L."/>
            <person name="Westerberg I."/>
            <person name="Brannstrom I.O."/>
            <person name="Guillou S."/>
            <person name="Cros-Aarteil S."/>
            <person name="Calhoun S."/>
            <person name="Haridas S."/>
            <person name="Kuo A."/>
            <person name="Mondo S."/>
            <person name="Pangilinan J."/>
            <person name="Riley R."/>
            <person name="LaButti K."/>
            <person name="Andreopoulos B."/>
            <person name="Lipzen A."/>
            <person name="Chen C."/>
            <person name="Yanf M."/>
            <person name="Daum C."/>
            <person name="Ng V."/>
            <person name="Clum A."/>
            <person name="Steindorff A."/>
            <person name="Ohm R."/>
            <person name="Martin F."/>
            <person name="Silar P."/>
            <person name="Natvig D."/>
            <person name="Lalanne C."/>
            <person name="Gautier V."/>
            <person name="Ament-velasquez S.L."/>
            <person name="Kruys A."/>
            <person name="Hutchinson M.I."/>
            <person name="Powell A.J."/>
            <person name="Barry K."/>
            <person name="Miller A.N."/>
            <person name="Grigoriev I.V."/>
            <person name="Debuchy R."/>
            <person name="Gladieux P."/>
            <person name="Thoren M.H."/>
            <person name="Johannesson H."/>
        </authorList>
    </citation>
    <scope>NUCLEOTIDE SEQUENCE</scope>
    <source>
        <strain evidence="7">SMH3391-2</strain>
    </source>
</reference>
<dbReference type="PANTHER" id="PTHR42973:SF8">
    <property type="entry name" value="FAD-BINDING PCMH-TYPE DOMAIN-CONTAINING PROTEIN"/>
    <property type="match status" value="1"/>
</dbReference>
<dbReference type="EMBL" id="JAULSR010000004">
    <property type="protein sequence ID" value="KAK0622039.1"/>
    <property type="molecule type" value="Genomic_DNA"/>
</dbReference>
<dbReference type="GO" id="GO:0071949">
    <property type="term" value="F:FAD binding"/>
    <property type="evidence" value="ECO:0007669"/>
    <property type="project" value="InterPro"/>
</dbReference>
<dbReference type="InterPro" id="IPR016167">
    <property type="entry name" value="FAD-bd_PCMH_sub1"/>
</dbReference>
<dbReference type="Gene3D" id="3.30.43.10">
    <property type="entry name" value="Uridine Diphospho-n-acetylenolpyruvylglucosamine Reductase, domain 2"/>
    <property type="match status" value="1"/>
</dbReference>
<keyword evidence="3" id="KW-0274">FAD</keyword>
<evidence type="ECO:0000313" key="8">
    <source>
        <dbReference type="Proteomes" id="UP001174934"/>
    </source>
</evidence>
<dbReference type="GO" id="GO:0016491">
    <property type="term" value="F:oxidoreductase activity"/>
    <property type="evidence" value="ECO:0007669"/>
    <property type="project" value="UniProtKB-KW"/>
</dbReference>
<evidence type="ECO:0000313" key="7">
    <source>
        <dbReference type="EMBL" id="KAK0622039.1"/>
    </source>
</evidence>
<dbReference type="AlphaFoldDB" id="A0AA40C244"/>